<dbReference type="Gene3D" id="3.30.70.100">
    <property type="match status" value="1"/>
</dbReference>
<evidence type="ECO:0000313" key="3">
    <source>
        <dbReference type="Proteomes" id="UP000450917"/>
    </source>
</evidence>
<dbReference type="Pfam" id="PF07876">
    <property type="entry name" value="Dabb"/>
    <property type="match status" value="1"/>
</dbReference>
<accession>A0A7X2ZES0</accession>
<proteinExistence type="predicted"/>
<gene>
    <name evidence="2" type="ORF">GNP93_23480</name>
</gene>
<dbReference type="AlphaFoldDB" id="A0A7X2ZES0"/>
<dbReference type="Proteomes" id="UP000450917">
    <property type="component" value="Unassembled WGS sequence"/>
</dbReference>
<dbReference type="InterPro" id="IPR013097">
    <property type="entry name" value="Dabb"/>
</dbReference>
<feature type="domain" description="Stress-response A/B barrel" evidence="1">
    <location>
        <begin position="1"/>
        <end position="51"/>
    </location>
</feature>
<evidence type="ECO:0000259" key="1">
    <source>
        <dbReference type="PROSITE" id="PS51502"/>
    </source>
</evidence>
<dbReference type="PROSITE" id="PS51502">
    <property type="entry name" value="S_R_A_B_BARREL"/>
    <property type="match status" value="1"/>
</dbReference>
<name>A0A7X2ZES0_9BACL</name>
<comment type="caution">
    <text evidence="2">The sequence shown here is derived from an EMBL/GenBank/DDBJ whole genome shotgun (WGS) entry which is preliminary data.</text>
</comment>
<reference evidence="2 3" key="1">
    <citation type="submission" date="2019-11" db="EMBL/GenBank/DDBJ databases">
        <title>Draft genome sequences of five Paenibacillus species of dairy origin.</title>
        <authorList>
            <person name="Olajide A.M."/>
            <person name="Chen S."/>
            <person name="Lapointe G."/>
        </authorList>
    </citation>
    <scope>NUCLEOTIDE SEQUENCE [LARGE SCALE GENOMIC DNA]</scope>
    <source>
        <strain evidence="2 3">2CS3</strain>
    </source>
</reference>
<dbReference type="InterPro" id="IPR011008">
    <property type="entry name" value="Dimeric_a/b-barrel"/>
</dbReference>
<evidence type="ECO:0000313" key="2">
    <source>
        <dbReference type="EMBL" id="MUG73590.1"/>
    </source>
</evidence>
<organism evidence="2 3">
    <name type="scientific">Paenibacillus validus</name>
    <dbReference type="NCBI Taxonomy" id="44253"/>
    <lineage>
        <taxon>Bacteria</taxon>
        <taxon>Bacillati</taxon>
        <taxon>Bacillota</taxon>
        <taxon>Bacilli</taxon>
        <taxon>Bacillales</taxon>
        <taxon>Paenibacillaceae</taxon>
        <taxon>Paenibacillus</taxon>
    </lineage>
</organism>
<sequence length="53" mass="5894">MSDRNQGYQVVLKVGFEDRAALDAYKANTEHHACSAFIRSVGRLDGIVIDIEI</sequence>
<dbReference type="EMBL" id="WNZX01000028">
    <property type="protein sequence ID" value="MUG73590.1"/>
    <property type="molecule type" value="Genomic_DNA"/>
</dbReference>
<protein>
    <recommendedName>
        <fullName evidence="1">Stress-response A/B barrel domain-containing protein</fullName>
    </recommendedName>
</protein>
<keyword evidence="3" id="KW-1185">Reference proteome</keyword>
<dbReference type="SUPFAM" id="SSF54909">
    <property type="entry name" value="Dimeric alpha+beta barrel"/>
    <property type="match status" value="1"/>
</dbReference>